<dbReference type="InterPro" id="IPR051015">
    <property type="entry name" value="EvgA-like"/>
</dbReference>
<dbReference type="PROSITE" id="PS50043">
    <property type="entry name" value="HTH_LUXR_2"/>
    <property type="match status" value="1"/>
</dbReference>
<evidence type="ECO:0000313" key="2">
    <source>
        <dbReference type="EMBL" id="PWJ56906.1"/>
    </source>
</evidence>
<dbReference type="Proteomes" id="UP000245880">
    <property type="component" value="Unassembled WGS sequence"/>
</dbReference>
<keyword evidence="3" id="KW-1185">Reference proteome</keyword>
<proteinExistence type="predicted"/>
<dbReference type="GO" id="GO:0003677">
    <property type="term" value="F:DNA binding"/>
    <property type="evidence" value="ECO:0007669"/>
    <property type="project" value="UniProtKB-KW"/>
</dbReference>
<dbReference type="SUPFAM" id="SSF46894">
    <property type="entry name" value="C-terminal effector domain of the bipartite response regulators"/>
    <property type="match status" value="1"/>
</dbReference>
<dbReference type="EMBL" id="QGDT01000009">
    <property type="protein sequence ID" value="PWJ56906.1"/>
    <property type="molecule type" value="Genomic_DNA"/>
</dbReference>
<dbReference type="AlphaFoldDB" id="A0A316AGJ5"/>
<dbReference type="GO" id="GO:0006355">
    <property type="term" value="P:regulation of DNA-templated transcription"/>
    <property type="evidence" value="ECO:0007669"/>
    <property type="project" value="InterPro"/>
</dbReference>
<dbReference type="Gene3D" id="3.40.50.2300">
    <property type="match status" value="1"/>
</dbReference>
<dbReference type="OrthoDB" id="941719at2"/>
<dbReference type="SUPFAM" id="SSF52172">
    <property type="entry name" value="CheY-like"/>
    <property type="match status" value="1"/>
</dbReference>
<dbReference type="PRINTS" id="PR00038">
    <property type="entry name" value="HTHLUXR"/>
</dbReference>
<name>A0A316AGJ5_9BACT</name>
<keyword evidence="2" id="KW-0238">DNA-binding</keyword>
<protein>
    <submittedName>
        <fullName evidence="2">DNA-binding NarL/FixJ family response regulator</fullName>
    </submittedName>
</protein>
<accession>A0A316AGJ5</accession>
<comment type="caution">
    <text evidence="2">The sequence shown here is derived from an EMBL/GenBank/DDBJ whole genome shotgun (WGS) entry which is preliminary data.</text>
</comment>
<dbReference type="RefSeq" id="WP_158281279.1">
    <property type="nucleotide sequence ID" value="NZ_QGDT01000009.1"/>
</dbReference>
<dbReference type="InterPro" id="IPR016032">
    <property type="entry name" value="Sig_transdc_resp-reg_C-effctor"/>
</dbReference>
<evidence type="ECO:0000313" key="3">
    <source>
        <dbReference type="Proteomes" id="UP000245880"/>
    </source>
</evidence>
<dbReference type="InterPro" id="IPR011006">
    <property type="entry name" value="CheY-like_superfamily"/>
</dbReference>
<dbReference type="InterPro" id="IPR000792">
    <property type="entry name" value="Tscrpt_reg_LuxR_C"/>
</dbReference>
<dbReference type="PANTHER" id="PTHR45566">
    <property type="entry name" value="HTH-TYPE TRANSCRIPTIONAL REGULATOR YHJB-RELATED"/>
    <property type="match status" value="1"/>
</dbReference>
<evidence type="ECO:0000259" key="1">
    <source>
        <dbReference type="PROSITE" id="PS50043"/>
    </source>
</evidence>
<dbReference type="PANTHER" id="PTHR45566:SF1">
    <property type="entry name" value="HTH-TYPE TRANSCRIPTIONAL REGULATOR YHJB-RELATED"/>
    <property type="match status" value="1"/>
</dbReference>
<dbReference type="PROSITE" id="PS00622">
    <property type="entry name" value="HTH_LUXR_1"/>
    <property type="match status" value="1"/>
</dbReference>
<feature type="domain" description="HTH luxR-type" evidence="1">
    <location>
        <begin position="148"/>
        <end position="213"/>
    </location>
</feature>
<organism evidence="2 3">
    <name type="scientific">Dyadobacter jejuensis</name>
    <dbReference type="NCBI Taxonomy" id="1082580"/>
    <lineage>
        <taxon>Bacteria</taxon>
        <taxon>Pseudomonadati</taxon>
        <taxon>Bacteroidota</taxon>
        <taxon>Cytophagia</taxon>
        <taxon>Cytophagales</taxon>
        <taxon>Spirosomataceae</taxon>
        <taxon>Dyadobacter</taxon>
    </lineage>
</organism>
<dbReference type="Pfam" id="PF00196">
    <property type="entry name" value="GerE"/>
    <property type="match status" value="1"/>
</dbReference>
<sequence>MTILLIEQYPILRAGLKYFLEAEFKNILTLESESLSYLPHDETGQRPNILILGLNEQHRSESLENMKQWKKRFPDCRVILYDEGEMDVQTISNYLRIGISGYISKEASSTELGECVRIIANGGKYISSTDLLSWMFDKPRSKNRKISRAKGTVRLSNRETEIADYLADGKGTTWIARKLDRKPSTISTIKGSIYHKLSVSNALELRDCVRQMKRNKVFA</sequence>
<reference evidence="2 3" key="1">
    <citation type="submission" date="2018-03" db="EMBL/GenBank/DDBJ databases">
        <title>Genomic Encyclopedia of Archaeal and Bacterial Type Strains, Phase II (KMG-II): from individual species to whole genera.</title>
        <authorList>
            <person name="Goeker M."/>
        </authorList>
    </citation>
    <scope>NUCLEOTIDE SEQUENCE [LARGE SCALE GENOMIC DNA]</scope>
    <source>
        <strain evidence="2 3">DSM 100346</strain>
    </source>
</reference>
<gene>
    <name evidence="2" type="ORF">CLV98_10915</name>
</gene>
<dbReference type="SMART" id="SM00421">
    <property type="entry name" value="HTH_LUXR"/>
    <property type="match status" value="1"/>
</dbReference>